<accession>A0ABY6S369</accession>
<gene>
    <name evidence="2" type="ORF">PODCO_206815</name>
</gene>
<feature type="region of interest" description="Disordered" evidence="1">
    <location>
        <begin position="109"/>
        <end position="137"/>
    </location>
</feature>
<organism evidence="2 3">
    <name type="scientific">Podospora comata</name>
    <dbReference type="NCBI Taxonomy" id="48703"/>
    <lineage>
        <taxon>Eukaryota</taxon>
        <taxon>Fungi</taxon>
        <taxon>Dikarya</taxon>
        <taxon>Ascomycota</taxon>
        <taxon>Pezizomycotina</taxon>
        <taxon>Sordariomycetes</taxon>
        <taxon>Sordariomycetidae</taxon>
        <taxon>Sordariales</taxon>
        <taxon>Podosporaceae</taxon>
        <taxon>Podospora</taxon>
    </lineage>
</organism>
<dbReference type="Proteomes" id="UP000280685">
    <property type="component" value="Chromosome 2"/>
</dbReference>
<proteinExistence type="predicted"/>
<name>A0ABY6S369_PODCO</name>
<sequence>MSITIRSAVKDDLDAIVKIAQLVAPYAENIPYLYPEEYRQDHLKRLRKEYRFCLFSPDFILMVAKVPDSGTPGDIDMQGSKSITACAIWNKVPKDGPNDELVDITNTTYEELTKEPEQPLEKPSDKRPPDTSEENISQCRMKAFNAAVARDWEYYQNRLG</sequence>
<protein>
    <recommendedName>
        <fullName evidence="4">N-acetyltransferase domain-containing protein</fullName>
    </recommendedName>
</protein>
<reference evidence="2" key="1">
    <citation type="submission" date="2018-02" db="EMBL/GenBank/DDBJ databases">
        <authorList>
            <person name="Silar P."/>
        </authorList>
    </citation>
    <scope>NUCLEOTIDE SEQUENCE [LARGE SCALE GENOMIC DNA]</scope>
    <source>
        <strain evidence="2">T</strain>
    </source>
</reference>
<evidence type="ECO:0000313" key="3">
    <source>
        <dbReference type="Proteomes" id="UP000280685"/>
    </source>
</evidence>
<evidence type="ECO:0008006" key="4">
    <source>
        <dbReference type="Google" id="ProtNLM"/>
    </source>
</evidence>
<dbReference type="EMBL" id="LR026965">
    <property type="protein sequence ID" value="VBB75772.1"/>
    <property type="molecule type" value="Genomic_DNA"/>
</dbReference>
<feature type="compositionally biased region" description="Basic and acidic residues" evidence="1">
    <location>
        <begin position="111"/>
        <end position="130"/>
    </location>
</feature>
<keyword evidence="3" id="KW-1185">Reference proteome</keyword>
<evidence type="ECO:0000256" key="1">
    <source>
        <dbReference type="SAM" id="MobiDB-lite"/>
    </source>
</evidence>
<evidence type="ECO:0000313" key="2">
    <source>
        <dbReference type="EMBL" id="VBB75772.1"/>
    </source>
</evidence>